<dbReference type="HOGENOM" id="CLU_2627377_0_0_1"/>
<evidence type="ECO:0000313" key="1">
    <source>
        <dbReference type="EnsemblProtists" id="PYU1_T010876"/>
    </source>
</evidence>
<dbReference type="VEuPathDB" id="FungiDB:PYU1_G010853"/>
<reference evidence="1" key="3">
    <citation type="submission" date="2015-02" db="UniProtKB">
        <authorList>
            <consortium name="EnsemblProtists"/>
        </authorList>
    </citation>
    <scope>IDENTIFICATION</scope>
    <source>
        <strain evidence="1">DAOM BR144</strain>
    </source>
</reference>
<evidence type="ECO:0000313" key="2">
    <source>
        <dbReference type="Proteomes" id="UP000019132"/>
    </source>
</evidence>
<dbReference type="EMBL" id="GL376590">
    <property type="status" value="NOT_ANNOTATED_CDS"/>
    <property type="molecule type" value="Genomic_DNA"/>
</dbReference>
<accession>K3X0X7</accession>
<reference evidence="2" key="1">
    <citation type="journal article" date="2010" name="Genome Biol.">
        <title>Genome sequence of the necrotrophic plant pathogen Pythium ultimum reveals original pathogenicity mechanisms and effector repertoire.</title>
        <authorList>
            <person name="Levesque C.A."/>
            <person name="Brouwer H."/>
            <person name="Cano L."/>
            <person name="Hamilton J.P."/>
            <person name="Holt C."/>
            <person name="Huitema E."/>
            <person name="Raffaele S."/>
            <person name="Robideau G.P."/>
            <person name="Thines M."/>
            <person name="Win J."/>
            <person name="Zerillo M.M."/>
            <person name="Beakes G.W."/>
            <person name="Boore J.L."/>
            <person name="Busam D."/>
            <person name="Dumas B."/>
            <person name="Ferriera S."/>
            <person name="Fuerstenberg S.I."/>
            <person name="Gachon C.M."/>
            <person name="Gaulin E."/>
            <person name="Govers F."/>
            <person name="Grenville-Briggs L."/>
            <person name="Horner N."/>
            <person name="Hostetler J."/>
            <person name="Jiang R.H."/>
            <person name="Johnson J."/>
            <person name="Krajaejun T."/>
            <person name="Lin H."/>
            <person name="Meijer H.J."/>
            <person name="Moore B."/>
            <person name="Morris P."/>
            <person name="Phuntmart V."/>
            <person name="Puiu D."/>
            <person name="Shetty J."/>
            <person name="Stajich J.E."/>
            <person name="Tripathy S."/>
            <person name="Wawra S."/>
            <person name="van West P."/>
            <person name="Whitty B.R."/>
            <person name="Coutinho P.M."/>
            <person name="Henrissat B."/>
            <person name="Martin F."/>
            <person name="Thomas P.D."/>
            <person name="Tyler B.M."/>
            <person name="De Vries R.P."/>
            <person name="Kamoun S."/>
            <person name="Yandell M."/>
            <person name="Tisserat N."/>
            <person name="Buell C.R."/>
        </authorList>
    </citation>
    <scope>NUCLEOTIDE SEQUENCE</scope>
    <source>
        <strain evidence="2">DAOM:BR144</strain>
    </source>
</reference>
<sequence length="78" mass="8399">MTGSSGRRRRCVWTTVAVTNIIDTTCRMAPTSPARAPWGTRIPTAVAVRTCLDATFLGSGRSIGTSRSAWQIRTAMAK</sequence>
<dbReference type="AlphaFoldDB" id="K3X0X7"/>
<dbReference type="EnsemblProtists" id="PYU1_T010876">
    <property type="protein sequence ID" value="PYU1_T010876"/>
    <property type="gene ID" value="PYU1_G010853"/>
</dbReference>
<organism evidence="1 2">
    <name type="scientific">Globisporangium ultimum (strain ATCC 200006 / CBS 805.95 / DAOM BR144)</name>
    <name type="common">Pythium ultimum</name>
    <dbReference type="NCBI Taxonomy" id="431595"/>
    <lineage>
        <taxon>Eukaryota</taxon>
        <taxon>Sar</taxon>
        <taxon>Stramenopiles</taxon>
        <taxon>Oomycota</taxon>
        <taxon>Peronosporomycetes</taxon>
        <taxon>Pythiales</taxon>
        <taxon>Pythiaceae</taxon>
        <taxon>Globisporangium</taxon>
    </lineage>
</organism>
<reference evidence="2" key="2">
    <citation type="submission" date="2010-04" db="EMBL/GenBank/DDBJ databases">
        <authorList>
            <person name="Buell R."/>
            <person name="Hamilton J."/>
            <person name="Hostetler J."/>
        </authorList>
    </citation>
    <scope>NUCLEOTIDE SEQUENCE [LARGE SCALE GENOMIC DNA]</scope>
    <source>
        <strain evidence="2">DAOM:BR144</strain>
    </source>
</reference>
<name>K3X0X7_GLOUD</name>
<keyword evidence="2" id="KW-1185">Reference proteome</keyword>
<proteinExistence type="predicted"/>
<protein>
    <submittedName>
        <fullName evidence="1">Uncharacterized protein</fullName>
    </submittedName>
</protein>
<dbReference type="Proteomes" id="UP000019132">
    <property type="component" value="Unassembled WGS sequence"/>
</dbReference>
<dbReference type="InParanoid" id="K3X0X7"/>